<dbReference type="KEGG" id="gsn:YC6258_01582"/>
<dbReference type="Proteomes" id="UP000032266">
    <property type="component" value="Chromosome"/>
</dbReference>
<accession>A0A0C5V283</accession>
<organism evidence="1 2">
    <name type="scientific">Gynuella sunshinyii YC6258</name>
    <dbReference type="NCBI Taxonomy" id="1445510"/>
    <lineage>
        <taxon>Bacteria</taxon>
        <taxon>Pseudomonadati</taxon>
        <taxon>Pseudomonadota</taxon>
        <taxon>Gammaproteobacteria</taxon>
        <taxon>Oceanospirillales</taxon>
        <taxon>Saccharospirillaceae</taxon>
        <taxon>Gynuella</taxon>
    </lineage>
</organism>
<reference evidence="1 2" key="1">
    <citation type="submission" date="2014-01" db="EMBL/GenBank/DDBJ databases">
        <title>Full genme sequencing of cellulolytic bacterium Gynuella sunshinyii YC6258T gen. nov., sp. nov.</title>
        <authorList>
            <person name="Khan H."/>
            <person name="Chung E.J."/>
            <person name="Chung Y.R."/>
        </authorList>
    </citation>
    <scope>NUCLEOTIDE SEQUENCE [LARGE SCALE GENOMIC DNA]</scope>
    <source>
        <strain evidence="1 2">YC6258</strain>
    </source>
</reference>
<evidence type="ECO:0000313" key="1">
    <source>
        <dbReference type="EMBL" id="AJQ93630.1"/>
    </source>
</evidence>
<dbReference type="HOGENOM" id="CLU_3043945_0_0_6"/>
<sequence length="54" mass="6052">MALSKSQIDNLTAISWESIAAEISIKPVQRNFIQANTGIPSFIKAIEDVYDERK</sequence>
<dbReference type="AlphaFoldDB" id="A0A0C5V283"/>
<protein>
    <submittedName>
        <fullName evidence="1">Uncharacterized protein</fullName>
    </submittedName>
</protein>
<gene>
    <name evidence="1" type="ORF">YC6258_01582</name>
</gene>
<evidence type="ECO:0000313" key="2">
    <source>
        <dbReference type="Proteomes" id="UP000032266"/>
    </source>
</evidence>
<name>A0A0C5V283_9GAMM</name>
<proteinExistence type="predicted"/>
<dbReference type="EMBL" id="CP007142">
    <property type="protein sequence ID" value="AJQ93630.1"/>
    <property type="molecule type" value="Genomic_DNA"/>
</dbReference>
<keyword evidence="2" id="KW-1185">Reference proteome</keyword>